<evidence type="ECO:0000313" key="1">
    <source>
        <dbReference type="EMBL" id="KAA6369587.1"/>
    </source>
</evidence>
<reference evidence="1 2" key="1">
    <citation type="submission" date="2019-03" db="EMBL/GenBank/DDBJ databases">
        <title>Single cell metagenomics reveals metabolic interactions within the superorganism composed of flagellate Streblomastix strix and complex community of Bacteroidetes bacteria on its surface.</title>
        <authorList>
            <person name="Treitli S.C."/>
            <person name="Kolisko M."/>
            <person name="Husnik F."/>
            <person name="Keeling P."/>
            <person name="Hampl V."/>
        </authorList>
    </citation>
    <scope>NUCLEOTIDE SEQUENCE [LARGE SCALE GENOMIC DNA]</scope>
    <source>
        <strain evidence="1">ST1C</strain>
    </source>
</reference>
<organism evidence="1 2">
    <name type="scientific">Streblomastix strix</name>
    <dbReference type="NCBI Taxonomy" id="222440"/>
    <lineage>
        <taxon>Eukaryota</taxon>
        <taxon>Metamonada</taxon>
        <taxon>Preaxostyla</taxon>
        <taxon>Oxymonadida</taxon>
        <taxon>Streblomastigidae</taxon>
        <taxon>Streblomastix</taxon>
    </lineage>
</organism>
<dbReference type="EMBL" id="SNRW01016221">
    <property type="protein sequence ID" value="KAA6369587.1"/>
    <property type="molecule type" value="Genomic_DNA"/>
</dbReference>
<protein>
    <submittedName>
        <fullName evidence="1">Uncharacterized protein</fullName>
    </submittedName>
</protein>
<dbReference type="Proteomes" id="UP000324800">
    <property type="component" value="Unassembled WGS sequence"/>
</dbReference>
<comment type="caution">
    <text evidence="1">The sequence shown here is derived from an EMBL/GenBank/DDBJ whole genome shotgun (WGS) entry which is preliminary data.</text>
</comment>
<gene>
    <name evidence="1" type="ORF">EZS28_034885</name>
</gene>
<accession>A0A5J4UGS3</accession>
<name>A0A5J4UGS3_9EUKA</name>
<dbReference type="AlphaFoldDB" id="A0A5J4UGS3"/>
<sequence>MIDTRSGIRTIGGYFKKMSKNSVKSQSSEPTPFVNFDAPKFTARTPTTTVLEQTEPRDVIGNFICYEYQHTLQDVERQLTPRQAVNETMQAVLEKDQKAVMKMHITKIDFWTMNILVEQNYEACRREVQCPSKLPFTTIQHPDQMLSKGSRENALYMIAKRQQDQCEQFNTGCEHDPLKFEQLSAITLTRSTCN</sequence>
<proteinExistence type="predicted"/>
<evidence type="ECO:0000313" key="2">
    <source>
        <dbReference type="Proteomes" id="UP000324800"/>
    </source>
</evidence>